<comment type="caution">
    <text evidence="2">The sequence shown here is derived from an EMBL/GenBank/DDBJ whole genome shotgun (WGS) entry which is preliminary data.</text>
</comment>
<dbReference type="InterPro" id="IPR011047">
    <property type="entry name" value="Quinoprotein_ADH-like_sf"/>
</dbReference>
<dbReference type="EMBL" id="JACYCC010000038">
    <property type="protein sequence ID" value="KAF8678680.1"/>
    <property type="molecule type" value="Genomic_DNA"/>
</dbReference>
<organism evidence="2 3">
    <name type="scientific">Rhizoctonia solani</name>
    <dbReference type="NCBI Taxonomy" id="456999"/>
    <lineage>
        <taxon>Eukaryota</taxon>
        <taxon>Fungi</taxon>
        <taxon>Dikarya</taxon>
        <taxon>Basidiomycota</taxon>
        <taxon>Agaricomycotina</taxon>
        <taxon>Agaricomycetes</taxon>
        <taxon>Cantharellales</taxon>
        <taxon>Ceratobasidiaceae</taxon>
        <taxon>Rhizoctonia</taxon>
    </lineage>
</organism>
<reference evidence="2" key="1">
    <citation type="submission" date="2020-09" db="EMBL/GenBank/DDBJ databases">
        <title>Comparative genome analyses of four rice-infecting Rhizoctonia solani isolates reveal extensive enrichment of homogalacturonan modification genes.</title>
        <authorList>
            <person name="Lee D.-Y."/>
            <person name="Jeon J."/>
            <person name="Kim K.-T."/>
            <person name="Cheong K."/>
            <person name="Song H."/>
            <person name="Choi G."/>
            <person name="Ko J."/>
            <person name="Opiyo S.O."/>
            <person name="Zuo S."/>
            <person name="Madhav S."/>
            <person name="Lee Y.-H."/>
            <person name="Wang G.-L."/>
        </authorList>
    </citation>
    <scope>NUCLEOTIDE SEQUENCE</scope>
    <source>
        <strain evidence="2">AG1-IA YN-7</strain>
    </source>
</reference>
<gene>
    <name evidence="2" type="ORF">RHS04_04996</name>
</gene>
<keyword evidence="2" id="KW-0675">Receptor</keyword>
<proteinExistence type="predicted"/>
<dbReference type="InterPro" id="IPR001810">
    <property type="entry name" value="F-box_dom"/>
</dbReference>
<dbReference type="PROSITE" id="PS50181">
    <property type="entry name" value="FBOX"/>
    <property type="match status" value="1"/>
</dbReference>
<name>A0A8H7HA63_9AGAM</name>
<dbReference type="CDD" id="cd09917">
    <property type="entry name" value="F-box_SF"/>
    <property type="match status" value="1"/>
</dbReference>
<dbReference type="AlphaFoldDB" id="A0A8H7HA63"/>
<dbReference type="Pfam" id="PF12937">
    <property type="entry name" value="F-box-like"/>
    <property type="match status" value="1"/>
</dbReference>
<evidence type="ECO:0000313" key="2">
    <source>
        <dbReference type="EMBL" id="KAF8678680.1"/>
    </source>
</evidence>
<feature type="domain" description="F-box" evidence="1">
    <location>
        <begin position="5"/>
        <end position="53"/>
    </location>
</feature>
<dbReference type="Gene3D" id="1.20.1280.50">
    <property type="match status" value="1"/>
</dbReference>
<evidence type="ECO:0000313" key="3">
    <source>
        <dbReference type="Proteomes" id="UP000650582"/>
    </source>
</evidence>
<dbReference type="Proteomes" id="UP000650582">
    <property type="component" value="Unassembled WGS sequence"/>
</dbReference>
<accession>A0A8H7HA63</accession>
<dbReference type="SUPFAM" id="SSF50998">
    <property type="entry name" value="Quinoprotein alcohol dehydrogenase-like"/>
    <property type="match status" value="1"/>
</dbReference>
<dbReference type="SUPFAM" id="SSF81383">
    <property type="entry name" value="F-box domain"/>
    <property type="match status" value="1"/>
</dbReference>
<protein>
    <submittedName>
        <fullName evidence="2">A Receptor for Ubiquitination Targets</fullName>
    </submittedName>
</protein>
<dbReference type="InterPro" id="IPR036047">
    <property type="entry name" value="F-box-like_dom_sf"/>
</dbReference>
<evidence type="ECO:0000259" key="1">
    <source>
        <dbReference type="PROSITE" id="PS50181"/>
    </source>
</evidence>
<sequence length="544" mass="60867">MAVSESTYETLPPECLLRIIAFLALPDVVSLLRTSRLWNSVIVGNEQIVYHRLANNWDSTAIPLSSLGTALENWGSPNAKKIHTWKQYCQLQVATEKRWNGKGRSNSSPDVFGRAQRIQVHRIKIDTEKSLLVMSGQDEGDQNGSLVVHCLQDPSRQALFYLDQISIYAHVEMSNGFVVFTCGPEAPDSLEVWRWAEDQDACPLNSTPTAQQQQLYRDALSRLGHDSDRRGVLVPMGILKHSDETRASRLVYPTVCVGNRSGDCLSLWDVRTRKLTQTIDIEPSIYPRYRMSYVDVNETHVFVATHTVSVYSRATGQLVFHLDESHLAQITTHISAPISTFSRGPVFTTRDLPGYTDSGRPMISGHRPWDVIVAVHVSPDGNDFVAITSRGHIFHISGLKVGTTRPDDQTASRSPLRVRISATQAQNYLENLAYDGQRILAYGNMGLCLLNLEDRPRDPFMVQLGDGVIGELYPFPAKDVKLVAPFGGEGQYGDCSCLQMTRDTCWVARVFHSNQSRWHDLFGMHREFCFVGSMGGLLKKGLTD</sequence>